<keyword evidence="6" id="KW-0238">DNA-binding</keyword>
<keyword evidence="7" id="KW-0804">Transcription</keyword>
<keyword evidence="2" id="KW-0479">Metal-binding</keyword>
<dbReference type="OrthoDB" id="5950721at2759"/>
<dbReference type="GO" id="GO:0005634">
    <property type="term" value="C:nucleus"/>
    <property type="evidence" value="ECO:0007669"/>
    <property type="project" value="UniProtKB-SubCell"/>
</dbReference>
<feature type="region of interest" description="Disordered" evidence="9">
    <location>
        <begin position="217"/>
        <end position="247"/>
    </location>
</feature>
<keyword evidence="3" id="KW-0863">Zinc-finger</keyword>
<evidence type="ECO:0000313" key="12">
    <source>
        <dbReference type="Proteomes" id="UP000792457"/>
    </source>
</evidence>
<feature type="compositionally biased region" description="Basic residues" evidence="9">
    <location>
        <begin position="155"/>
        <end position="167"/>
    </location>
</feature>
<protein>
    <recommendedName>
        <fullName evidence="10">DUF4772 domain-containing protein</fullName>
    </recommendedName>
</protein>
<keyword evidence="5" id="KW-0805">Transcription regulation</keyword>
<proteinExistence type="predicted"/>
<evidence type="ECO:0000256" key="4">
    <source>
        <dbReference type="ARBA" id="ARBA00022833"/>
    </source>
</evidence>
<dbReference type="EMBL" id="KZ308519">
    <property type="protein sequence ID" value="KAG8230952.1"/>
    <property type="molecule type" value="Genomic_DNA"/>
</dbReference>
<dbReference type="Pfam" id="PF15997">
    <property type="entry name" value="DUF4772"/>
    <property type="match status" value="1"/>
</dbReference>
<keyword evidence="12" id="KW-1185">Reference proteome</keyword>
<dbReference type="PANTHER" id="PTHR13006">
    <property type="entry name" value="PAPILLOMAVIRUS REGULATORY FACTOR PRF-1"/>
    <property type="match status" value="1"/>
</dbReference>
<feature type="region of interest" description="Disordered" evidence="9">
    <location>
        <begin position="37"/>
        <end position="66"/>
    </location>
</feature>
<evidence type="ECO:0000256" key="6">
    <source>
        <dbReference type="ARBA" id="ARBA00023125"/>
    </source>
</evidence>
<keyword evidence="8" id="KW-0539">Nucleus</keyword>
<comment type="caution">
    <text evidence="11">The sequence shown here is derived from an EMBL/GenBank/DDBJ whole genome shotgun (WGS) entry which is preliminary data.</text>
</comment>
<dbReference type="InterPro" id="IPR031940">
    <property type="entry name" value="DUF4772"/>
</dbReference>
<comment type="subcellular location">
    <subcellularLocation>
        <location evidence="1">Nucleus</location>
    </subcellularLocation>
</comment>
<feature type="compositionally biased region" description="Basic and acidic residues" evidence="9">
    <location>
        <begin position="237"/>
        <end position="246"/>
    </location>
</feature>
<dbReference type="GO" id="GO:0003700">
    <property type="term" value="F:DNA-binding transcription factor activity"/>
    <property type="evidence" value="ECO:0007669"/>
    <property type="project" value="TreeGrafter"/>
</dbReference>
<accession>A0A8K0KAU9</accession>
<dbReference type="PANTHER" id="PTHR13006:SF9">
    <property type="entry name" value="GLUCOSE TRANSPORTER 4 ENHANCER FACTOR, ISOFORM G"/>
    <property type="match status" value="1"/>
</dbReference>
<evidence type="ECO:0000256" key="8">
    <source>
        <dbReference type="ARBA" id="ARBA00023242"/>
    </source>
</evidence>
<reference evidence="11" key="2">
    <citation type="submission" date="2017-10" db="EMBL/GenBank/DDBJ databases">
        <title>Ladona fulva Genome sequencing and assembly.</title>
        <authorList>
            <person name="Murali S."/>
            <person name="Richards S."/>
            <person name="Bandaranaike D."/>
            <person name="Bellair M."/>
            <person name="Blankenburg K."/>
            <person name="Chao H."/>
            <person name="Dinh H."/>
            <person name="Doddapaneni H."/>
            <person name="Dugan-Rocha S."/>
            <person name="Elkadiri S."/>
            <person name="Gnanaolivu R."/>
            <person name="Hernandez B."/>
            <person name="Skinner E."/>
            <person name="Javaid M."/>
            <person name="Lee S."/>
            <person name="Li M."/>
            <person name="Ming W."/>
            <person name="Munidasa M."/>
            <person name="Muniz J."/>
            <person name="Nguyen L."/>
            <person name="Hughes D."/>
            <person name="Osuji N."/>
            <person name="Pu L.-L."/>
            <person name="Puazo M."/>
            <person name="Qu C."/>
            <person name="Quiroz J."/>
            <person name="Raj R."/>
            <person name="Weissenberger G."/>
            <person name="Xin Y."/>
            <person name="Zou X."/>
            <person name="Han Y."/>
            <person name="Worley K."/>
            <person name="Muzny D."/>
            <person name="Gibbs R."/>
        </authorList>
    </citation>
    <scope>NUCLEOTIDE SEQUENCE</scope>
    <source>
        <strain evidence="11">Sampled in the wild</strain>
    </source>
</reference>
<keyword evidence="4" id="KW-0862">Zinc</keyword>
<dbReference type="GO" id="GO:0008270">
    <property type="term" value="F:zinc ion binding"/>
    <property type="evidence" value="ECO:0007669"/>
    <property type="project" value="UniProtKB-KW"/>
</dbReference>
<dbReference type="Proteomes" id="UP000792457">
    <property type="component" value="Unassembled WGS sequence"/>
</dbReference>
<evidence type="ECO:0000256" key="7">
    <source>
        <dbReference type="ARBA" id="ARBA00023163"/>
    </source>
</evidence>
<evidence type="ECO:0000259" key="10">
    <source>
        <dbReference type="Pfam" id="PF15997"/>
    </source>
</evidence>
<evidence type="ECO:0000256" key="9">
    <source>
        <dbReference type="SAM" id="MobiDB-lite"/>
    </source>
</evidence>
<reference evidence="11" key="1">
    <citation type="submission" date="2013-04" db="EMBL/GenBank/DDBJ databases">
        <authorList>
            <person name="Qu J."/>
            <person name="Murali S.C."/>
            <person name="Bandaranaike D."/>
            <person name="Bellair M."/>
            <person name="Blankenburg K."/>
            <person name="Chao H."/>
            <person name="Dinh H."/>
            <person name="Doddapaneni H."/>
            <person name="Downs B."/>
            <person name="Dugan-Rocha S."/>
            <person name="Elkadiri S."/>
            <person name="Gnanaolivu R.D."/>
            <person name="Hernandez B."/>
            <person name="Javaid M."/>
            <person name="Jayaseelan J.C."/>
            <person name="Lee S."/>
            <person name="Li M."/>
            <person name="Ming W."/>
            <person name="Munidasa M."/>
            <person name="Muniz J."/>
            <person name="Nguyen L."/>
            <person name="Ongeri F."/>
            <person name="Osuji N."/>
            <person name="Pu L.-L."/>
            <person name="Puazo M."/>
            <person name="Qu C."/>
            <person name="Quiroz J."/>
            <person name="Raj R."/>
            <person name="Weissenberger G."/>
            <person name="Xin Y."/>
            <person name="Zou X."/>
            <person name="Han Y."/>
            <person name="Richards S."/>
            <person name="Worley K."/>
            <person name="Muzny D."/>
            <person name="Gibbs R."/>
        </authorList>
    </citation>
    <scope>NUCLEOTIDE SEQUENCE</scope>
    <source>
        <strain evidence="11">Sampled in the wild</strain>
    </source>
</reference>
<feature type="domain" description="DUF4772" evidence="10">
    <location>
        <begin position="5"/>
        <end position="116"/>
    </location>
</feature>
<feature type="compositionally biased region" description="Acidic residues" evidence="9">
    <location>
        <begin position="136"/>
        <end position="150"/>
    </location>
</feature>
<sequence>MSTGKRLAKRSIVGTRVCALGGDGRYYPGVIHAVRTTAPAGTSSGPGENRYSVRFDSSPPPRRVHPREFRDSEIVGPGFRSVTNVRLRSGQKVFLTYNGREVAGRVLEVGEWEEDRSEEEDEESLGGNAEESAPGENEEEEEFEEEEIVEEGGRKLGRMGRRGRRRGTSVASQAGVEVLVAILPPGHDPDLSGKSHHRESTPLIVRFGKQPVVKFPRPHSLPSEFPEARLLNPGLPDDDHFNRDRMQNPSESLAKSLAIRYSGASADVFHI</sequence>
<evidence type="ECO:0000256" key="5">
    <source>
        <dbReference type="ARBA" id="ARBA00023015"/>
    </source>
</evidence>
<organism evidence="11 12">
    <name type="scientific">Ladona fulva</name>
    <name type="common">Scarce chaser dragonfly</name>
    <name type="synonym">Libellula fulva</name>
    <dbReference type="NCBI Taxonomy" id="123851"/>
    <lineage>
        <taxon>Eukaryota</taxon>
        <taxon>Metazoa</taxon>
        <taxon>Ecdysozoa</taxon>
        <taxon>Arthropoda</taxon>
        <taxon>Hexapoda</taxon>
        <taxon>Insecta</taxon>
        <taxon>Pterygota</taxon>
        <taxon>Palaeoptera</taxon>
        <taxon>Odonata</taxon>
        <taxon>Epiprocta</taxon>
        <taxon>Anisoptera</taxon>
        <taxon>Libelluloidea</taxon>
        <taxon>Libellulidae</taxon>
        <taxon>Ladona</taxon>
    </lineage>
</organism>
<dbReference type="Gene3D" id="2.30.30.140">
    <property type="match status" value="1"/>
</dbReference>
<dbReference type="GO" id="GO:0000978">
    <property type="term" value="F:RNA polymerase II cis-regulatory region sequence-specific DNA binding"/>
    <property type="evidence" value="ECO:0007669"/>
    <property type="project" value="TreeGrafter"/>
</dbReference>
<evidence type="ECO:0000256" key="2">
    <source>
        <dbReference type="ARBA" id="ARBA00022723"/>
    </source>
</evidence>
<dbReference type="InterPro" id="IPR052253">
    <property type="entry name" value="CR1/CR2-DNA-binding_regulator"/>
</dbReference>
<feature type="region of interest" description="Disordered" evidence="9">
    <location>
        <begin position="110"/>
        <end position="170"/>
    </location>
</feature>
<dbReference type="GO" id="GO:0006357">
    <property type="term" value="P:regulation of transcription by RNA polymerase II"/>
    <property type="evidence" value="ECO:0007669"/>
    <property type="project" value="TreeGrafter"/>
</dbReference>
<evidence type="ECO:0000256" key="1">
    <source>
        <dbReference type="ARBA" id="ARBA00004123"/>
    </source>
</evidence>
<name>A0A8K0KAU9_LADFU</name>
<feature type="compositionally biased region" description="Acidic residues" evidence="9">
    <location>
        <begin position="110"/>
        <end position="124"/>
    </location>
</feature>
<dbReference type="AlphaFoldDB" id="A0A8K0KAU9"/>
<gene>
    <name evidence="11" type="ORF">J437_LFUL010838</name>
</gene>
<feature type="compositionally biased region" description="Low complexity" evidence="9">
    <location>
        <begin position="125"/>
        <end position="135"/>
    </location>
</feature>
<evidence type="ECO:0000256" key="3">
    <source>
        <dbReference type="ARBA" id="ARBA00022771"/>
    </source>
</evidence>
<evidence type="ECO:0000313" key="11">
    <source>
        <dbReference type="EMBL" id="KAG8230952.1"/>
    </source>
</evidence>